<feature type="transmembrane region" description="Helical" evidence="3">
    <location>
        <begin position="263"/>
        <end position="289"/>
    </location>
</feature>
<feature type="transmembrane region" description="Helical" evidence="3">
    <location>
        <begin position="120"/>
        <end position="141"/>
    </location>
</feature>
<feature type="transmembrane region" description="Helical" evidence="3">
    <location>
        <begin position="89"/>
        <end position="108"/>
    </location>
</feature>
<dbReference type="PANTHER" id="PTHR11360:SF240">
    <property type="entry name" value="MONOCARBOXYLATE TRANSPORTER (EUROFUNG)-RELATED"/>
    <property type="match status" value="1"/>
</dbReference>
<keyword evidence="5" id="KW-1185">Reference proteome</keyword>
<comment type="similarity">
    <text evidence="2">Belongs to the major facilitator superfamily. Monocarboxylate porter (TC 2.A.1.13) family.</text>
</comment>
<feature type="transmembrane region" description="Helical" evidence="3">
    <location>
        <begin position="309"/>
        <end position="330"/>
    </location>
</feature>
<feature type="transmembrane region" description="Helical" evidence="3">
    <location>
        <begin position="37"/>
        <end position="59"/>
    </location>
</feature>
<dbReference type="InterPro" id="IPR036259">
    <property type="entry name" value="MFS_trans_sf"/>
</dbReference>
<proteinExistence type="inferred from homology"/>
<feature type="transmembrane region" description="Helical" evidence="3">
    <location>
        <begin position="66"/>
        <end position="83"/>
    </location>
</feature>
<accession>A0ABR4JDR4</accession>
<dbReference type="Proteomes" id="UP001610446">
    <property type="component" value="Unassembled WGS sequence"/>
</dbReference>
<feature type="transmembrane region" description="Helical" evidence="3">
    <location>
        <begin position="231"/>
        <end position="251"/>
    </location>
</feature>
<keyword evidence="3" id="KW-0472">Membrane</keyword>
<gene>
    <name evidence="4" type="ORF">BJY01DRAFT_237582</name>
</gene>
<dbReference type="Gene3D" id="1.20.1250.20">
    <property type="entry name" value="MFS general substrate transporter like domains"/>
    <property type="match status" value="1"/>
</dbReference>
<evidence type="ECO:0000256" key="2">
    <source>
        <dbReference type="ARBA" id="ARBA00006727"/>
    </source>
</evidence>
<keyword evidence="3" id="KW-1133">Transmembrane helix</keyword>
<name>A0ABR4JDR4_9EURO</name>
<evidence type="ECO:0000256" key="3">
    <source>
        <dbReference type="SAM" id="Phobius"/>
    </source>
</evidence>
<organism evidence="4 5">
    <name type="scientific">Aspergillus pseudoustus</name>
    <dbReference type="NCBI Taxonomy" id="1810923"/>
    <lineage>
        <taxon>Eukaryota</taxon>
        <taxon>Fungi</taxon>
        <taxon>Dikarya</taxon>
        <taxon>Ascomycota</taxon>
        <taxon>Pezizomycotina</taxon>
        <taxon>Eurotiomycetes</taxon>
        <taxon>Eurotiomycetidae</taxon>
        <taxon>Eurotiales</taxon>
        <taxon>Aspergillaceae</taxon>
        <taxon>Aspergillus</taxon>
        <taxon>Aspergillus subgen. Nidulantes</taxon>
    </lineage>
</organism>
<reference evidence="4 5" key="1">
    <citation type="submission" date="2024-07" db="EMBL/GenBank/DDBJ databases">
        <title>Section-level genome sequencing and comparative genomics of Aspergillus sections Usti and Cavernicolus.</title>
        <authorList>
            <consortium name="Lawrence Berkeley National Laboratory"/>
            <person name="Nybo J.L."/>
            <person name="Vesth T.C."/>
            <person name="Theobald S."/>
            <person name="Frisvad J.C."/>
            <person name="Larsen T.O."/>
            <person name="Kjaerboelling I."/>
            <person name="Rothschild-Mancinelli K."/>
            <person name="Lyhne E.K."/>
            <person name="Kogle M.E."/>
            <person name="Barry K."/>
            <person name="Clum A."/>
            <person name="Na H."/>
            <person name="Ledsgaard L."/>
            <person name="Lin J."/>
            <person name="Lipzen A."/>
            <person name="Kuo A."/>
            <person name="Riley R."/>
            <person name="Mondo S."/>
            <person name="Labutti K."/>
            <person name="Haridas S."/>
            <person name="Pangalinan J."/>
            <person name="Salamov A.A."/>
            <person name="Simmons B.A."/>
            <person name="Magnuson J.K."/>
            <person name="Chen J."/>
            <person name="Drula E."/>
            <person name="Henrissat B."/>
            <person name="Wiebenga A."/>
            <person name="Lubbers R.J."/>
            <person name="Gomes A.C."/>
            <person name="Makela M.R."/>
            <person name="Stajich J."/>
            <person name="Grigoriev I.V."/>
            <person name="Mortensen U.H."/>
            <person name="De Vries R.P."/>
            <person name="Baker S.E."/>
            <person name="Andersen M.R."/>
        </authorList>
    </citation>
    <scope>NUCLEOTIDE SEQUENCE [LARGE SCALE GENOMIC DNA]</scope>
    <source>
        <strain evidence="4 5">CBS 123904</strain>
    </source>
</reference>
<dbReference type="EMBL" id="JBFXLU010000149">
    <property type="protein sequence ID" value="KAL2838188.1"/>
    <property type="molecule type" value="Genomic_DNA"/>
</dbReference>
<dbReference type="Pfam" id="PF07690">
    <property type="entry name" value="MFS_1"/>
    <property type="match status" value="1"/>
</dbReference>
<feature type="transmembrane region" description="Helical" evidence="3">
    <location>
        <begin position="198"/>
        <end position="219"/>
    </location>
</feature>
<sequence>MTKTNITPEGSLKAWSVVLGAWCAMSTHQLRDYSESSIGWVFGTYTFFLFVGGAQFGAVLDAHGPLYVIVPGSIGMVLSLIFLSFSQEYYQIFLPFGVLGGISASTLFTHPPGRGWATGIACNAGGVGGVIFPLVIMYAAPVVGFAWSMRIIAPIGAVPCSVACLTVRTRLPPARKRPHHHHNHPSSLDFKALSDIKYASATLAVFLVEFAVLVPITYITSYALHTGFSETVSYAVLVFLNVGAVFGRFLPGLVADRWGRFNVMAVNCLMCSLLTLILWLCGGLVLVAIPIAGAIQQHIGNGQQDYRLIVLGGALYLSVTDAFLVSRGICTGWSLKTRF</sequence>
<protein>
    <submittedName>
        <fullName evidence="4">Major facilitator superfamily domain-containing protein</fullName>
    </submittedName>
</protein>
<evidence type="ECO:0000313" key="4">
    <source>
        <dbReference type="EMBL" id="KAL2838188.1"/>
    </source>
</evidence>
<comment type="subcellular location">
    <subcellularLocation>
        <location evidence="1">Membrane</location>
        <topology evidence="1">Multi-pass membrane protein</topology>
    </subcellularLocation>
</comment>
<keyword evidence="3" id="KW-0812">Transmembrane</keyword>
<dbReference type="InterPro" id="IPR011701">
    <property type="entry name" value="MFS"/>
</dbReference>
<dbReference type="SUPFAM" id="SSF103473">
    <property type="entry name" value="MFS general substrate transporter"/>
    <property type="match status" value="1"/>
</dbReference>
<evidence type="ECO:0000256" key="1">
    <source>
        <dbReference type="ARBA" id="ARBA00004141"/>
    </source>
</evidence>
<evidence type="ECO:0000313" key="5">
    <source>
        <dbReference type="Proteomes" id="UP001610446"/>
    </source>
</evidence>
<dbReference type="InterPro" id="IPR050327">
    <property type="entry name" value="Proton-linked_MCT"/>
</dbReference>
<dbReference type="PANTHER" id="PTHR11360">
    <property type="entry name" value="MONOCARBOXYLATE TRANSPORTER"/>
    <property type="match status" value="1"/>
</dbReference>
<comment type="caution">
    <text evidence="4">The sequence shown here is derived from an EMBL/GenBank/DDBJ whole genome shotgun (WGS) entry which is preliminary data.</text>
</comment>